<sequence>MLFCTQVGPFIENCPDPSKYQTMTFSEQEGKPRFKDIYQIIKHPRRTKVFEIKTYCGYTVKVTSCHSVYVWEDGQAVLKEGNKIKCGDRLLFPSQFPRNDRDIQINLTQVLLNREEKKENISVRLKKGTVSAIPVDAWLDLSQSTWGQLQARRQSLEISRFKMAKSAGVYKTVIQQWETKADNVMPKYGKLKSYLARLGTGLNEIKYQIYLPLKRWRGEGSGNGAQIFLNNHTRRIKTKVNVDENLGYLCGWFLGDGSAACTDHNPNRFTLSMGHDNNSRYT</sequence>
<protein>
    <recommendedName>
        <fullName evidence="2">Hint domain-containing protein</fullName>
    </recommendedName>
</protein>
<comment type="caution">
    <text evidence="1">The sequence shown here is derived from an EMBL/GenBank/DDBJ whole genome shotgun (WGS) entry which is preliminary data.</text>
</comment>
<dbReference type="CDD" id="cd00093">
    <property type="entry name" value="HTH_XRE"/>
    <property type="match status" value="1"/>
</dbReference>
<proteinExistence type="predicted"/>
<gene>
    <name evidence="1" type="ORF">S01H1_26011</name>
</gene>
<evidence type="ECO:0008006" key="2">
    <source>
        <dbReference type="Google" id="ProtNLM"/>
    </source>
</evidence>
<dbReference type="EMBL" id="BARS01015749">
    <property type="protein sequence ID" value="GAF93930.1"/>
    <property type="molecule type" value="Genomic_DNA"/>
</dbReference>
<dbReference type="Gene3D" id="2.170.16.10">
    <property type="entry name" value="Hedgehog/Intein (Hint) domain"/>
    <property type="match status" value="1"/>
</dbReference>
<dbReference type="CDD" id="cd00081">
    <property type="entry name" value="Hint"/>
    <property type="match status" value="1"/>
</dbReference>
<accession>X0UZU1</accession>
<dbReference type="AlphaFoldDB" id="X0UZU1"/>
<dbReference type="InterPro" id="IPR036844">
    <property type="entry name" value="Hint_dom_sf"/>
</dbReference>
<name>X0UZU1_9ZZZZ</name>
<dbReference type="SUPFAM" id="SSF51294">
    <property type="entry name" value="Hedgehog/intein (Hint) domain"/>
    <property type="match status" value="1"/>
</dbReference>
<evidence type="ECO:0000313" key="1">
    <source>
        <dbReference type="EMBL" id="GAF93930.1"/>
    </source>
</evidence>
<reference evidence="1" key="1">
    <citation type="journal article" date="2014" name="Front. Microbiol.">
        <title>High frequency of phylogenetically diverse reductive dehalogenase-homologous genes in deep subseafloor sedimentary metagenomes.</title>
        <authorList>
            <person name="Kawai M."/>
            <person name="Futagami T."/>
            <person name="Toyoda A."/>
            <person name="Takaki Y."/>
            <person name="Nishi S."/>
            <person name="Hori S."/>
            <person name="Arai W."/>
            <person name="Tsubouchi T."/>
            <person name="Morono Y."/>
            <person name="Uchiyama I."/>
            <person name="Ito T."/>
            <person name="Fujiyama A."/>
            <person name="Inagaki F."/>
            <person name="Takami H."/>
        </authorList>
    </citation>
    <scope>NUCLEOTIDE SEQUENCE</scope>
    <source>
        <strain evidence="1">Expedition CK06-06</strain>
    </source>
</reference>
<feature type="non-terminal residue" evidence="1">
    <location>
        <position position="282"/>
    </location>
</feature>
<organism evidence="1">
    <name type="scientific">marine sediment metagenome</name>
    <dbReference type="NCBI Taxonomy" id="412755"/>
    <lineage>
        <taxon>unclassified sequences</taxon>
        <taxon>metagenomes</taxon>
        <taxon>ecological metagenomes</taxon>
    </lineage>
</organism>
<dbReference type="InterPro" id="IPR001387">
    <property type="entry name" value="Cro/C1-type_HTH"/>
</dbReference>